<evidence type="ECO:0000313" key="1">
    <source>
        <dbReference type="EMBL" id="KKL44217.1"/>
    </source>
</evidence>
<sequence>MPFAACVLARGASLAAKPADRRIVGTPQSSETYRCMLRKGDPPFKTLVGGVLVQLMKRGEIDALCDQRFTKPVPPKGLSFDFAMSDVIDARHAAPNDAPLE</sequence>
<dbReference type="Gene3D" id="3.40.190.10">
    <property type="entry name" value="Periplasmic binding protein-like II"/>
    <property type="match status" value="2"/>
</dbReference>
<evidence type="ECO:0000313" key="2">
    <source>
        <dbReference type="Proteomes" id="UP000034400"/>
    </source>
</evidence>
<evidence type="ECO:0008006" key="3">
    <source>
        <dbReference type="Google" id="ProtNLM"/>
    </source>
</evidence>
<dbReference type="Proteomes" id="UP000034400">
    <property type="component" value="Unassembled WGS sequence"/>
</dbReference>
<accession>A0ABD4B2Y9</accession>
<organism evidence="1 2">
    <name type="scientific">Burkholderia contaminans LMG 23361</name>
    <dbReference type="NCBI Taxonomy" id="1334628"/>
    <lineage>
        <taxon>Bacteria</taxon>
        <taxon>Pseudomonadati</taxon>
        <taxon>Pseudomonadota</taxon>
        <taxon>Betaproteobacteria</taxon>
        <taxon>Burkholderiales</taxon>
        <taxon>Burkholderiaceae</taxon>
        <taxon>Burkholderia</taxon>
        <taxon>Burkholderia cepacia complex</taxon>
    </lineage>
</organism>
<dbReference type="SUPFAM" id="SSF53850">
    <property type="entry name" value="Periplasmic binding protein-like II"/>
    <property type="match status" value="1"/>
</dbReference>
<protein>
    <recommendedName>
        <fullName evidence="3">Solute-binding protein family 3/N-terminal domain-containing protein</fullName>
    </recommendedName>
</protein>
<reference evidence="1 2" key="1">
    <citation type="submission" date="2015-03" db="EMBL/GenBank/DDBJ databases">
        <title>Draft genome sequences of the Burkholderia contaminans strains LMG 23361 and FFH2055 and Burkholderia cenocepacia K56-2.</title>
        <authorList>
            <person name="Bloodworth R.A."/>
            <person name="Selin C."/>
            <person name="Lopez De Volder M.A."/>
            <person name="Degrossi J."/>
            <person name="Drevinek P."/>
            <person name="Galanternik L."/>
            <person name="Cardona S.T."/>
        </authorList>
    </citation>
    <scope>NUCLEOTIDE SEQUENCE [LARGE SCALE GENOMIC DNA]</scope>
    <source>
        <strain evidence="1 2">LMG 23361</strain>
    </source>
</reference>
<name>A0ABD4B2Y9_9BURK</name>
<comment type="caution">
    <text evidence="1">The sequence shown here is derived from an EMBL/GenBank/DDBJ whole genome shotgun (WGS) entry which is preliminary data.</text>
</comment>
<dbReference type="EMBL" id="LASD01000001">
    <property type="protein sequence ID" value="KKL44217.1"/>
    <property type="molecule type" value="Genomic_DNA"/>
</dbReference>
<proteinExistence type="predicted"/>
<gene>
    <name evidence="1" type="ORF">WR31_03355</name>
</gene>
<dbReference type="AlphaFoldDB" id="A0ABD4B2Y9"/>